<dbReference type="AlphaFoldDB" id="A0A0C3PNY0"/>
<gene>
    <name evidence="1" type="ORF">M407DRAFT_34206</name>
</gene>
<dbReference type="HOGENOM" id="CLU_1082558_0_0_1"/>
<dbReference type="EMBL" id="KN823653">
    <property type="protein sequence ID" value="KIO16160.1"/>
    <property type="molecule type" value="Genomic_DNA"/>
</dbReference>
<proteinExistence type="predicted"/>
<sequence>MERCDWRLFGIVSFFVARHNDLRSGLLLHEDLLKNAYRNAGREYPFNILLEALEVIVAPAFKFLSYHKPLFICLLSCIDQTITTESTPERLTIEQTFSLLKLCEPILQSPHLPETVEQIIRKARLSVADSWQQECAVLRKGPISDRVINVLVQYTAKIRAIHPAQSGCHERINILRVFGPPTRRLLDYSNGDWQRDACEKRFALMKTFNEYVEEVDQTSRQMQNNARRVRDPDEHWCHHEEERVSIRTIYSLPPDRPESDWANVAQKLGIDSSYV</sequence>
<accession>A0A0C3PNY0</accession>
<organism evidence="1 2">
    <name type="scientific">Tulasnella calospora MUT 4182</name>
    <dbReference type="NCBI Taxonomy" id="1051891"/>
    <lineage>
        <taxon>Eukaryota</taxon>
        <taxon>Fungi</taxon>
        <taxon>Dikarya</taxon>
        <taxon>Basidiomycota</taxon>
        <taxon>Agaricomycotina</taxon>
        <taxon>Agaricomycetes</taxon>
        <taxon>Cantharellales</taxon>
        <taxon>Tulasnellaceae</taxon>
        <taxon>Tulasnella</taxon>
    </lineage>
</organism>
<evidence type="ECO:0000313" key="1">
    <source>
        <dbReference type="EMBL" id="KIO16160.1"/>
    </source>
</evidence>
<evidence type="ECO:0000313" key="2">
    <source>
        <dbReference type="Proteomes" id="UP000054248"/>
    </source>
</evidence>
<name>A0A0C3PNY0_9AGAM</name>
<protein>
    <submittedName>
        <fullName evidence="1">Uncharacterized protein</fullName>
    </submittedName>
</protein>
<reference evidence="2" key="2">
    <citation type="submission" date="2015-01" db="EMBL/GenBank/DDBJ databases">
        <title>Evolutionary Origins and Diversification of the Mycorrhizal Mutualists.</title>
        <authorList>
            <consortium name="DOE Joint Genome Institute"/>
            <consortium name="Mycorrhizal Genomics Consortium"/>
            <person name="Kohler A."/>
            <person name="Kuo A."/>
            <person name="Nagy L.G."/>
            <person name="Floudas D."/>
            <person name="Copeland A."/>
            <person name="Barry K.W."/>
            <person name="Cichocki N."/>
            <person name="Veneault-Fourrey C."/>
            <person name="LaButti K."/>
            <person name="Lindquist E.A."/>
            <person name="Lipzen A."/>
            <person name="Lundell T."/>
            <person name="Morin E."/>
            <person name="Murat C."/>
            <person name="Riley R."/>
            <person name="Ohm R."/>
            <person name="Sun H."/>
            <person name="Tunlid A."/>
            <person name="Henrissat B."/>
            <person name="Grigoriev I.V."/>
            <person name="Hibbett D.S."/>
            <person name="Martin F."/>
        </authorList>
    </citation>
    <scope>NUCLEOTIDE SEQUENCE [LARGE SCALE GENOMIC DNA]</scope>
    <source>
        <strain evidence="2">MUT 4182</strain>
    </source>
</reference>
<keyword evidence="2" id="KW-1185">Reference proteome</keyword>
<dbReference type="Proteomes" id="UP000054248">
    <property type="component" value="Unassembled WGS sequence"/>
</dbReference>
<dbReference type="OrthoDB" id="3296453at2759"/>
<reference evidence="1 2" key="1">
    <citation type="submission" date="2014-04" db="EMBL/GenBank/DDBJ databases">
        <authorList>
            <consortium name="DOE Joint Genome Institute"/>
            <person name="Kuo A."/>
            <person name="Girlanda M."/>
            <person name="Perotto S."/>
            <person name="Kohler A."/>
            <person name="Nagy L.G."/>
            <person name="Floudas D."/>
            <person name="Copeland A."/>
            <person name="Barry K.W."/>
            <person name="Cichocki N."/>
            <person name="Veneault-Fourrey C."/>
            <person name="LaButti K."/>
            <person name="Lindquist E.A."/>
            <person name="Lipzen A."/>
            <person name="Lundell T."/>
            <person name="Morin E."/>
            <person name="Murat C."/>
            <person name="Sun H."/>
            <person name="Tunlid A."/>
            <person name="Henrissat B."/>
            <person name="Grigoriev I.V."/>
            <person name="Hibbett D.S."/>
            <person name="Martin F."/>
            <person name="Nordberg H.P."/>
            <person name="Cantor M.N."/>
            <person name="Hua S.X."/>
        </authorList>
    </citation>
    <scope>NUCLEOTIDE SEQUENCE [LARGE SCALE GENOMIC DNA]</scope>
    <source>
        <strain evidence="1 2">MUT 4182</strain>
    </source>
</reference>